<comment type="caution">
    <text evidence="10">The sequence shown here is derived from an EMBL/GenBank/DDBJ whole genome shotgun (WGS) entry which is preliminary data.</text>
</comment>
<dbReference type="GO" id="GO:0006508">
    <property type="term" value="P:proteolysis"/>
    <property type="evidence" value="ECO:0007669"/>
    <property type="project" value="UniProtKB-KW"/>
</dbReference>
<keyword evidence="8" id="KW-0378">Hydrolase</keyword>
<dbReference type="EMBL" id="JACRIW010000006">
    <property type="protein sequence ID" value="MBI5167973.1"/>
    <property type="molecule type" value="Genomic_DNA"/>
</dbReference>
<dbReference type="GO" id="GO:0046872">
    <property type="term" value="F:metal ion binding"/>
    <property type="evidence" value="ECO:0007669"/>
    <property type="project" value="UniProtKB-KW"/>
</dbReference>
<dbReference type="InterPro" id="IPR000787">
    <property type="entry name" value="Peptidase_M29"/>
</dbReference>
<dbReference type="Gene3D" id="3.40.1830.10">
    <property type="entry name" value="Thermophilic metalloprotease (M29)"/>
    <property type="match status" value="1"/>
</dbReference>
<evidence type="ECO:0000313" key="10">
    <source>
        <dbReference type="EMBL" id="MBI5167973.1"/>
    </source>
</evidence>
<comment type="cofactor">
    <cofactor evidence="2">
        <name>Mg(2+)</name>
        <dbReference type="ChEBI" id="CHEBI:18420"/>
    </cofactor>
</comment>
<dbReference type="InterPro" id="IPR052170">
    <property type="entry name" value="M29_Exopeptidase"/>
</dbReference>
<gene>
    <name evidence="10" type="ORF">HZA61_00655</name>
</gene>
<keyword evidence="6" id="KW-0645">Protease</keyword>
<evidence type="ECO:0000256" key="5">
    <source>
        <dbReference type="ARBA" id="ARBA00022438"/>
    </source>
</evidence>
<evidence type="ECO:0000256" key="7">
    <source>
        <dbReference type="ARBA" id="ARBA00022723"/>
    </source>
</evidence>
<dbReference type="SUPFAM" id="SSF144052">
    <property type="entry name" value="Thermophilic metalloprotease-like"/>
    <property type="match status" value="1"/>
</dbReference>
<proteinExistence type="inferred from homology"/>
<evidence type="ECO:0000256" key="2">
    <source>
        <dbReference type="ARBA" id="ARBA00001946"/>
    </source>
</evidence>
<reference evidence="10" key="1">
    <citation type="submission" date="2020-07" db="EMBL/GenBank/DDBJ databases">
        <title>Huge and variable diversity of episymbiotic CPR bacteria and DPANN archaea in groundwater ecosystems.</title>
        <authorList>
            <person name="He C.Y."/>
            <person name="Keren R."/>
            <person name="Whittaker M."/>
            <person name="Farag I.F."/>
            <person name="Doudna J."/>
            <person name="Cate J.H.D."/>
            <person name="Banfield J.F."/>
        </authorList>
    </citation>
    <scope>NUCLEOTIDE SEQUENCE</scope>
    <source>
        <strain evidence="10">NC_groundwater_1813_Pr3_B-0.1um_71_17</strain>
    </source>
</reference>
<comment type="similarity">
    <text evidence="4">Belongs to the peptidase M29 family.</text>
</comment>
<keyword evidence="9" id="KW-0482">Metalloprotease</keyword>
<evidence type="ECO:0000256" key="6">
    <source>
        <dbReference type="ARBA" id="ARBA00022670"/>
    </source>
</evidence>
<dbReference type="Proteomes" id="UP000696931">
    <property type="component" value="Unassembled WGS sequence"/>
</dbReference>
<name>A0A933SA29_UNCEI</name>
<dbReference type="GO" id="GO:0008237">
    <property type="term" value="F:metallopeptidase activity"/>
    <property type="evidence" value="ECO:0007669"/>
    <property type="project" value="UniProtKB-KW"/>
</dbReference>
<accession>A0A933SA29</accession>
<keyword evidence="5 10" id="KW-0031">Aminopeptidase</keyword>
<evidence type="ECO:0000256" key="1">
    <source>
        <dbReference type="ARBA" id="ARBA00001941"/>
    </source>
</evidence>
<dbReference type="Pfam" id="PF02073">
    <property type="entry name" value="Peptidase_M29"/>
    <property type="match status" value="1"/>
</dbReference>
<evidence type="ECO:0000313" key="11">
    <source>
        <dbReference type="Proteomes" id="UP000696931"/>
    </source>
</evidence>
<comment type="cofactor">
    <cofactor evidence="3">
        <name>Zn(2+)</name>
        <dbReference type="ChEBI" id="CHEBI:29105"/>
    </cofactor>
</comment>
<protein>
    <submittedName>
        <fullName evidence="10">Aminopeptidase</fullName>
    </submittedName>
</protein>
<dbReference type="PANTHER" id="PTHR34448">
    <property type="entry name" value="AMINOPEPTIDASE"/>
    <property type="match status" value="1"/>
</dbReference>
<dbReference type="PANTHER" id="PTHR34448:SF1">
    <property type="entry name" value="BLL6088 PROTEIN"/>
    <property type="match status" value="1"/>
</dbReference>
<dbReference type="InterPro" id="IPR035097">
    <property type="entry name" value="M29_N-terminal"/>
</dbReference>
<dbReference type="AlphaFoldDB" id="A0A933SA29"/>
<organism evidence="10 11">
    <name type="scientific">Eiseniibacteriota bacterium</name>
    <dbReference type="NCBI Taxonomy" id="2212470"/>
    <lineage>
        <taxon>Bacteria</taxon>
        <taxon>Candidatus Eiseniibacteriota</taxon>
    </lineage>
</organism>
<keyword evidence="7" id="KW-0479">Metal-binding</keyword>
<comment type="cofactor">
    <cofactor evidence="1">
        <name>Co(2+)</name>
        <dbReference type="ChEBI" id="CHEBI:48828"/>
    </cofactor>
</comment>
<evidence type="ECO:0000256" key="3">
    <source>
        <dbReference type="ARBA" id="ARBA00001947"/>
    </source>
</evidence>
<dbReference type="GO" id="GO:0004177">
    <property type="term" value="F:aminopeptidase activity"/>
    <property type="evidence" value="ECO:0007669"/>
    <property type="project" value="UniProtKB-KW"/>
</dbReference>
<sequence length="372" mass="42286">MRDPRTQKLAHLIVHHSTKLQAGEAMLIEAFDLRNALVLDLVEEVQKVGGIPVVSLRDNAVLRAQLLNATEKQLQLQSDIELHQMKQVQAYVGIRASDNVSELADVPSDKMALYQKLVAQPVHLNYRVNHTRWVVLRWPNAGMAQLANTSTEKFEDFYFDVCNVDYKLMQKAIVPLRERMLRTDRVHIKAPGTDLRFSIKDVGVVSCHGERNIPDGECFTAPVRDSVEGTIRYNTQSVYLGTTYDQLEFTFEKGRIVKATGTPQDKLDQLLDTDEGARYIGEFSLGFNPNILKPMKDTLFDEKIAGSLHFTPGQCYETTENGNRSKVHWDLVLIQRPEYGGGEIWFDDELIRKDGRFVVKDLEGLNPENLSR</sequence>
<evidence type="ECO:0000256" key="9">
    <source>
        <dbReference type="ARBA" id="ARBA00023049"/>
    </source>
</evidence>
<evidence type="ECO:0000256" key="8">
    <source>
        <dbReference type="ARBA" id="ARBA00022801"/>
    </source>
</evidence>
<evidence type="ECO:0000256" key="4">
    <source>
        <dbReference type="ARBA" id="ARBA00008236"/>
    </source>
</evidence>